<comment type="caution">
    <text evidence="2">The sequence shown here is derived from an EMBL/GenBank/DDBJ whole genome shotgun (WGS) entry which is preliminary data.</text>
</comment>
<accession>A0A3E0VT20</accession>
<evidence type="ECO:0000313" key="3">
    <source>
        <dbReference type="Proteomes" id="UP000256541"/>
    </source>
</evidence>
<evidence type="ECO:0000313" key="2">
    <source>
        <dbReference type="EMBL" id="RFA12513.1"/>
    </source>
</evidence>
<dbReference type="EMBL" id="NBXB01000041">
    <property type="protein sequence ID" value="RFA12513.1"/>
    <property type="molecule type" value="Genomic_DNA"/>
</dbReference>
<protein>
    <submittedName>
        <fullName evidence="2">Uncharacterized protein</fullName>
    </submittedName>
</protein>
<dbReference type="AlphaFoldDB" id="A0A3E0VT20"/>
<evidence type="ECO:0000256" key="1">
    <source>
        <dbReference type="SAM" id="MobiDB-lite"/>
    </source>
</evidence>
<feature type="region of interest" description="Disordered" evidence="1">
    <location>
        <begin position="1"/>
        <end position="112"/>
    </location>
</feature>
<reference evidence="2 3" key="1">
    <citation type="submission" date="2017-04" db="EMBL/GenBank/DDBJ databases">
        <title>Comparative genome analysis of Subtercola boreus.</title>
        <authorList>
            <person name="Cho Y.-J."/>
            <person name="Cho A."/>
            <person name="Kim O.-S."/>
            <person name="Lee J.-I."/>
        </authorList>
    </citation>
    <scope>NUCLEOTIDE SEQUENCE [LARGE SCALE GENOMIC DNA]</scope>
    <source>
        <strain evidence="2 3">P27479</strain>
    </source>
</reference>
<proteinExistence type="predicted"/>
<dbReference type="Proteomes" id="UP000256541">
    <property type="component" value="Unassembled WGS sequence"/>
</dbReference>
<gene>
    <name evidence="2" type="ORF">B7R22_15455</name>
</gene>
<sequence length="140" mass="15345">MLARSQGSGDQGRKRCGNSHGLPDWGHGHDEMAHDQMAPAGHDGHDHSGHDHMGHGSHGRNRPNRCSAEPHPPRVGPRPRAEDRRGHDDLLGIEDVRSKLGGPPATEPGRQVTDLLRPVVEQQLHAHGVRIERIVGFELE</sequence>
<organism evidence="2 3">
    <name type="scientific">Subtercola boreus</name>
    <dbReference type="NCBI Taxonomy" id="120213"/>
    <lineage>
        <taxon>Bacteria</taxon>
        <taxon>Bacillati</taxon>
        <taxon>Actinomycetota</taxon>
        <taxon>Actinomycetes</taxon>
        <taxon>Micrococcales</taxon>
        <taxon>Microbacteriaceae</taxon>
        <taxon>Subtercola</taxon>
    </lineage>
</organism>
<feature type="compositionally biased region" description="Basic and acidic residues" evidence="1">
    <location>
        <begin position="42"/>
        <end position="54"/>
    </location>
</feature>
<name>A0A3E0VT20_9MICO</name>
<feature type="compositionally biased region" description="Basic and acidic residues" evidence="1">
    <location>
        <begin position="79"/>
        <end position="98"/>
    </location>
</feature>